<organism evidence="2 3">
    <name type="scientific">Effusibacillus dendaii</name>
    <dbReference type="NCBI Taxonomy" id="2743772"/>
    <lineage>
        <taxon>Bacteria</taxon>
        <taxon>Bacillati</taxon>
        <taxon>Bacillota</taxon>
        <taxon>Bacilli</taxon>
        <taxon>Bacillales</taxon>
        <taxon>Alicyclobacillaceae</taxon>
        <taxon>Effusibacillus</taxon>
    </lineage>
</organism>
<dbReference type="Proteomes" id="UP000593802">
    <property type="component" value="Chromosome"/>
</dbReference>
<gene>
    <name evidence="2" type="ORF">skT53_06310</name>
</gene>
<evidence type="ECO:0000313" key="3">
    <source>
        <dbReference type="Proteomes" id="UP000593802"/>
    </source>
</evidence>
<sequence length="65" mass="6812">MIYTIISIISFSAFLNLIHITKLFTEDVLLSAIFGGIVTGVGGAIILRAGGSNGGIGCRQNCRQV</sequence>
<protein>
    <submittedName>
        <fullName evidence="2">Uncharacterized protein</fullName>
    </submittedName>
</protein>
<evidence type="ECO:0000256" key="1">
    <source>
        <dbReference type="SAM" id="Phobius"/>
    </source>
</evidence>
<dbReference type="EMBL" id="AP023366">
    <property type="protein sequence ID" value="BCJ85646.1"/>
    <property type="molecule type" value="Genomic_DNA"/>
</dbReference>
<name>A0A7I8D9Z2_9BACL</name>
<keyword evidence="1" id="KW-0472">Membrane</keyword>
<evidence type="ECO:0000313" key="2">
    <source>
        <dbReference type="EMBL" id="BCJ85646.1"/>
    </source>
</evidence>
<keyword evidence="1" id="KW-1133">Transmembrane helix</keyword>
<dbReference type="InterPro" id="IPR003740">
    <property type="entry name" value="YitT"/>
</dbReference>
<reference evidence="2 3" key="1">
    <citation type="submission" date="2020-08" db="EMBL/GenBank/DDBJ databases">
        <title>Complete Genome Sequence of Effusibacillus dendaii Strain skT53, Isolated from Farmland soil.</title>
        <authorList>
            <person name="Konishi T."/>
            <person name="Kawasaki H."/>
        </authorList>
    </citation>
    <scope>NUCLEOTIDE SEQUENCE [LARGE SCALE GENOMIC DNA]</scope>
    <source>
        <strain evidence="3">skT53</strain>
    </source>
</reference>
<dbReference type="KEGG" id="eff:skT53_06310"/>
<dbReference type="AlphaFoldDB" id="A0A7I8D9Z2"/>
<accession>A0A7I8D9Z2</accession>
<proteinExistence type="predicted"/>
<dbReference type="Pfam" id="PF02588">
    <property type="entry name" value="YitT_membrane"/>
    <property type="match status" value="1"/>
</dbReference>
<keyword evidence="1" id="KW-0812">Transmembrane</keyword>
<feature type="transmembrane region" description="Helical" evidence="1">
    <location>
        <begin position="30"/>
        <end position="50"/>
    </location>
</feature>
<keyword evidence="3" id="KW-1185">Reference proteome</keyword>